<protein>
    <submittedName>
        <fullName evidence="1">Uncharacterized protein</fullName>
    </submittedName>
</protein>
<accession>A0A178ZVP2</accession>
<name>A0A178ZVP2_9EURO</name>
<dbReference type="Proteomes" id="UP000078343">
    <property type="component" value="Unassembled WGS sequence"/>
</dbReference>
<reference evidence="1 2" key="1">
    <citation type="submission" date="2016-04" db="EMBL/GenBank/DDBJ databases">
        <title>Draft genome of Fonsecaea erecta CBS 125763.</title>
        <authorList>
            <person name="Weiss V.A."/>
            <person name="Vicente V.A."/>
            <person name="Raittz R.T."/>
            <person name="Moreno L.F."/>
            <person name="De Souza E.M."/>
            <person name="Pedrosa F.O."/>
            <person name="Steffens M.B."/>
            <person name="Faoro H."/>
            <person name="Tadra-Sfeir M.Z."/>
            <person name="Najafzadeh M.J."/>
            <person name="Felipe M.S."/>
            <person name="Teixeira M."/>
            <person name="Sun J."/>
            <person name="Xi L."/>
            <person name="Gomes R."/>
            <person name="De Azevedo C.M."/>
            <person name="Salgado C.G."/>
            <person name="Da Silva M.B."/>
            <person name="Nascimento M.F."/>
            <person name="Queiroz-Telles F."/>
            <person name="Attili D.S."/>
            <person name="Gorbushina A."/>
        </authorList>
    </citation>
    <scope>NUCLEOTIDE SEQUENCE [LARGE SCALE GENOMIC DNA]</scope>
    <source>
        <strain evidence="1 2">CBS 125763</strain>
    </source>
</reference>
<evidence type="ECO:0000313" key="2">
    <source>
        <dbReference type="Proteomes" id="UP000078343"/>
    </source>
</evidence>
<dbReference type="PANTHER" id="PTHR38846:SF1">
    <property type="entry name" value="C3H1-TYPE DOMAIN-CONTAINING PROTEIN"/>
    <property type="match status" value="1"/>
</dbReference>
<dbReference type="OrthoDB" id="6105938at2759"/>
<dbReference type="EMBL" id="LVYI01000002">
    <property type="protein sequence ID" value="OAP63864.1"/>
    <property type="molecule type" value="Genomic_DNA"/>
</dbReference>
<dbReference type="STRING" id="1367422.A0A178ZVP2"/>
<comment type="caution">
    <text evidence="1">The sequence shown here is derived from an EMBL/GenBank/DDBJ whole genome shotgun (WGS) entry which is preliminary data.</text>
</comment>
<sequence>MKRRGKSKRRDHIGDFFAEYPEFDYDQSAEIWREFYRMCDGFGWRGRNDEKEEAKERFKSAMVLQFNDLYGTDRDDLNAWQGLCRILNIFPPPTELDECRKRVRRTHVNLVDLVDAPRTGARVEVFTNLEELQKYTIDTGKYFPKEDAYAGGLLKFLLREIFGKHKGGRQRVPDRRPG</sequence>
<dbReference type="AlphaFoldDB" id="A0A178ZVP2"/>
<keyword evidence="2" id="KW-1185">Reference proteome</keyword>
<dbReference type="PANTHER" id="PTHR38846">
    <property type="entry name" value="C3H1-TYPE DOMAIN-CONTAINING PROTEIN"/>
    <property type="match status" value="1"/>
</dbReference>
<dbReference type="GeneID" id="30007261"/>
<gene>
    <name evidence="1" type="ORF">AYL99_03091</name>
</gene>
<proteinExistence type="predicted"/>
<evidence type="ECO:0000313" key="1">
    <source>
        <dbReference type="EMBL" id="OAP63864.1"/>
    </source>
</evidence>
<organism evidence="1 2">
    <name type="scientific">Fonsecaea erecta</name>
    <dbReference type="NCBI Taxonomy" id="1367422"/>
    <lineage>
        <taxon>Eukaryota</taxon>
        <taxon>Fungi</taxon>
        <taxon>Dikarya</taxon>
        <taxon>Ascomycota</taxon>
        <taxon>Pezizomycotina</taxon>
        <taxon>Eurotiomycetes</taxon>
        <taxon>Chaetothyriomycetidae</taxon>
        <taxon>Chaetothyriales</taxon>
        <taxon>Herpotrichiellaceae</taxon>
        <taxon>Fonsecaea</taxon>
    </lineage>
</organism>
<dbReference type="RefSeq" id="XP_018697231.1">
    <property type="nucleotide sequence ID" value="XM_018834607.1"/>
</dbReference>